<evidence type="ECO:0000313" key="1">
    <source>
        <dbReference type="EMBL" id="CAH8309929.1"/>
    </source>
</evidence>
<name>A0ABC8J1Z3_ERUVS</name>
<evidence type="ECO:0000313" key="2">
    <source>
        <dbReference type="Proteomes" id="UP001642260"/>
    </source>
</evidence>
<comment type="caution">
    <text evidence="1">The sequence shown here is derived from an EMBL/GenBank/DDBJ whole genome shotgun (WGS) entry which is preliminary data.</text>
</comment>
<organism evidence="1 2">
    <name type="scientific">Eruca vesicaria subsp. sativa</name>
    <name type="common">Garden rocket</name>
    <name type="synonym">Eruca sativa</name>
    <dbReference type="NCBI Taxonomy" id="29727"/>
    <lineage>
        <taxon>Eukaryota</taxon>
        <taxon>Viridiplantae</taxon>
        <taxon>Streptophyta</taxon>
        <taxon>Embryophyta</taxon>
        <taxon>Tracheophyta</taxon>
        <taxon>Spermatophyta</taxon>
        <taxon>Magnoliopsida</taxon>
        <taxon>eudicotyledons</taxon>
        <taxon>Gunneridae</taxon>
        <taxon>Pentapetalae</taxon>
        <taxon>rosids</taxon>
        <taxon>malvids</taxon>
        <taxon>Brassicales</taxon>
        <taxon>Brassicaceae</taxon>
        <taxon>Brassiceae</taxon>
        <taxon>Eruca</taxon>
    </lineage>
</organism>
<dbReference type="Gene3D" id="3.90.79.10">
    <property type="entry name" value="Nucleoside Triphosphate Pyrophosphohydrolase"/>
    <property type="match status" value="1"/>
</dbReference>
<protein>
    <submittedName>
        <fullName evidence="1">Uncharacterized protein</fullName>
    </submittedName>
</protein>
<reference evidence="1 2" key="1">
    <citation type="submission" date="2022-03" db="EMBL/GenBank/DDBJ databases">
        <authorList>
            <person name="Macdonald S."/>
            <person name="Ahmed S."/>
            <person name="Newling K."/>
        </authorList>
    </citation>
    <scope>NUCLEOTIDE SEQUENCE [LARGE SCALE GENOMIC DNA]</scope>
</reference>
<keyword evidence="2" id="KW-1185">Reference proteome</keyword>
<dbReference type="PANTHER" id="PTHR23114">
    <property type="entry name" value="M7GPPPN-MRNA HYDROLASE"/>
    <property type="match status" value="1"/>
</dbReference>
<sequence>MLKKEEYIEFTFEGKKRVRLYIVVGVRDDTAFAPQTKKEISQIAWHRLDGLERGFAGLKLFMVTPFLASLKSWISKHLTPVSLSINKPLKPPLCVWSAVTTTITTTTERRYNVKAWKPSLIKVNKSAILPALGICT</sequence>
<accession>A0ABC8J1Z3</accession>
<gene>
    <name evidence="1" type="ORF">ERUC_LOCUS5581</name>
</gene>
<proteinExistence type="predicted"/>
<dbReference type="Proteomes" id="UP001642260">
    <property type="component" value="Unassembled WGS sequence"/>
</dbReference>
<dbReference type="AlphaFoldDB" id="A0ABC8J1Z3"/>
<dbReference type="PANTHER" id="PTHR23114:SF26">
    <property type="entry name" value="NUDIX HYDROLASE DOMAIN-CONTAINING PROTEIN"/>
    <property type="match status" value="1"/>
</dbReference>
<dbReference type="EMBL" id="CAKOAT010070933">
    <property type="protein sequence ID" value="CAH8309929.1"/>
    <property type="molecule type" value="Genomic_DNA"/>
</dbReference>